<protein>
    <submittedName>
        <fullName evidence="7">Na/Pi-cotransporter</fullName>
    </submittedName>
</protein>
<comment type="subcellular location">
    <subcellularLocation>
        <location evidence="1">Cell membrane</location>
        <topology evidence="1">Multi-pass membrane protein</topology>
    </subcellularLocation>
</comment>
<feature type="transmembrane region" description="Helical" evidence="6">
    <location>
        <begin position="309"/>
        <end position="333"/>
    </location>
</feature>
<sequence>MQSFRRSILVVLVFALMYCLVVFPELAKILAGVAILLIGMMNLSAGFKVFSGGLLEKILTKSTDTRFKSIAFGVITTVLMQSSTLVSIISISFLSAGLITLAQGIGIVFGANLGNSAGSWLIVGLTNINISTLAIPLIVSGTLLGFQKDNILKGVGSIFMGIGFFFLGVDYIKNGFESYKEIMDLSQFNFVGFKGVLIFVALGALTTGIVQSSHATLAIIISALVSGQIGYENALAATLGTSVGGVVTAVIASLSTNIEGKKLALANCIFNFTIALLVIVFFPYFLHLVDITASIIGISQENLPLKTALFHTLFNLVAVIFISLFIAQIVLFLDKVVKAPKDREMDAPLYLNKNIIEYPNTAIEALQKESMHLYNNAYAMIAHTIGFNRSDIRGKVSFDEIIASKKWFSGDVDLDYLYKRKIKVLFDAIMEFSTKAQSYIEDDDKNNRIFSFKLASRDIVEATKNLKIIQTNMKAYASSSNEYLANEYNIMRKDLGELLRSIEELKLMKDENVRLILMQLKAAKELLKEKDYNALRKVENLIANNKISVTNGTSILNDSAFIIQIATQLIEAVEIIFTKEEWLEDKQSNEKLT</sequence>
<keyword evidence="5 6" id="KW-0472">Membrane</keyword>
<feature type="transmembrane region" description="Helical" evidence="6">
    <location>
        <begin position="29"/>
        <end position="50"/>
    </location>
</feature>
<name>A0A2U8FF53_9HELI</name>
<dbReference type="Proteomes" id="UP000244890">
    <property type="component" value="Chromosome"/>
</dbReference>
<evidence type="ECO:0000313" key="7">
    <source>
        <dbReference type="EMBL" id="AWI34055.1"/>
    </source>
</evidence>
<dbReference type="GO" id="GO:0005436">
    <property type="term" value="F:sodium:phosphate symporter activity"/>
    <property type="evidence" value="ECO:0007669"/>
    <property type="project" value="InterPro"/>
</dbReference>
<organism evidence="7 8">
    <name type="scientific">Helicobacter apodemus</name>
    <dbReference type="NCBI Taxonomy" id="135569"/>
    <lineage>
        <taxon>Bacteria</taxon>
        <taxon>Pseudomonadati</taxon>
        <taxon>Campylobacterota</taxon>
        <taxon>Epsilonproteobacteria</taxon>
        <taxon>Campylobacterales</taxon>
        <taxon>Helicobacteraceae</taxon>
        <taxon>Helicobacter</taxon>
    </lineage>
</organism>
<evidence type="ECO:0000256" key="5">
    <source>
        <dbReference type="ARBA" id="ARBA00023136"/>
    </source>
</evidence>
<dbReference type="NCBIfam" id="NF037997">
    <property type="entry name" value="Na_Pi_symport"/>
    <property type="match status" value="1"/>
</dbReference>
<evidence type="ECO:0000313" key="8">
    <source>
        <dbReference type="Proteomes" id="UP000244890"/>
    </source>
</evidence>
<feature type="transmembrane region" description="Helical" evidence="6">
    <location>
        <begin position="268"/>
        <end position="289"/>
    </location>
</feature>
<evidence type="ECO:0000256" key="2">
    <source>
        <dbReference type="ARBA" id="ARBA00022475"/>
    </source>
</evidence>
<feature type="transmembrane region" description="Helical" evidence="6">
    <location>
        <begin position="70"/>
        <end position="99"/>
    </location>
</feature>
<reference evidence="7 8" key="1">
    <citation type="submission" date="2017-06" db="EMBL/GenBank/DDBJ databases">
        <title>Complete genome of Helicobacter apodemus.</title>
        <authorList>
            <person name="Cho S."/>
        </authorList>
    </citation>
    <scope>NUCLEOTIDE SEQUENCE [LARGE SCALE GENOMIC DNA]</scope>
    <source>
        <strain evidence="8">SNUVETPUB-15-01</strain>
    </source>
</reference>
<feature type="transmembrane region" description="Helical" evidence="6">
    <location>
        <begin position="192"/>
        <end position="210"/>
    </location>
</feature>
<feature type="transmembrane region" description="Helical" evidence="6">
    <location>
        <begin position="237"/>
        <end position="256"/>
    </location>
</feature>
<gene>
    <name evidence="7" type="ORF">CDV25_04155</name>
</gene>
<evidence type="ECO:0000256" key="1">
    <source>
        <dbReference type="ARBA" id="ARBA00004651"/>
    </source>
</evidence>
<dbReference type="EMBL" id="CP021886">
    <property type="protein sequence ID" value="AWI34055.1"/>
    <property type="molecule type" value="Genomic_DNA"/>
</dbReference>
<dbReference type="PANTHER" id="PTHR10010">
    <property type="entry name" value="SOLUTE CARRIER FAMILY 34 SODIUM PHOSPHATE , MEMBER 2-RELATED"/>
    <property type="match status" value="1"/>
</dbReference>
<evidence type="ECO:0000256" key="3">
    <source>
        <dbReference type="ARBA" id="ARBA00022692"/>
    </source>
</evidence>
<feature type="transmembrane region" description="Helical" evidence="6">
    <location>
        <begin position="119"/>
        <end position="139"/>
    </location>
</feature>
<dbReference type="GO" id="GO:0044341">
    <property type="term" value="P:sodium-dependent phosphate transport"/>
    <property type="evidence" value="ECO:0007669"/>
    <property type="project" value="InterPro"/>
</dbReference>
<dbReference type="InterPro" id="IPR003841">
    <property type="entry name" value="Na/Pi_transpt"/>
</dbReference>
<dbReference type="KEGG" id="had:CDV25_04155"/>
<dbReference type="AlphaFoldDB" id="A0A2U8FF53"/>
<keyword evidence="2" id="KW-1003">Cell membrane</keyword>
<evidence type="ECO:0000256" key="4">
    <source>
        <dbReference type="ARBA" id="ARBA00022989"/>
    </source>
</evidence>
<keyword evidence="3 6" id="KW-0812">Transmembrane</keyword>
<evidence type="ECO:0000256" key="6">
    <source>
        <dbReference type="SAM" id="Phobius"/>
    </source>
</evidence>
<feature type="transmembrane region" description="Helical" evidence="6">
    <location>
        <begin position="151"/>
        <end position="172"/>
    </location>
</feature>
<dbReference type="PANTHER" id="PTHR10010:SF46">
    <property type="entry name" value="SODIUM-DEPENDENT PHOSPHATE TRANSPORT PROTEIN 2B"/>
    <property type="match status" value="1"/>
</dbReference>
<dbReference type="GO" id="GO:0005886">
    <property type="term" value="C:plasma membrane"/>
    <property type="evidence" value="ECO:0007669"/>
    <property type="project" value="UniProtKB-SubCell"/>
</dbReference>
<keyword evidence="4 6" id="KW-1133">Transmembrane helix</keyword>
<dbReference type="Pfam" id="PF02690">
    <property type="entry name" value="Na_Pi_cotrans"/>
    <property type="match status" value="1"/>
</dbReference>
<proteinExistence type="predicted"/>
<feature type="transmembrane region" description="Helical" evidence="6">
    <location>
        <begin position="7"/>
        <end position="23"/>
    </location>
</feature>
<dbReference type="OrthoDB" id="9763003at2"/>
<accession>A0A2U8FF53</accession>